<feature type="transmembrane region" description="Helical" evidence="1">
    <location>
        <begin position="6"/>
        <end position="25"/>
    </location>
</feature>
<dbReference type="RefSeq" id="WP_086729430.1">
    <property type="nucleotide sequence ID" value="NZ_MUBM01000310.1"/>
</dbReference>
<gene>
    <name evidence="2" type="ORF">ABT317_43905</name>
</gene>
<comment type="caution">
    <text evidence="2">The sequence shown here is derived from an EMBL/GenBank/DDBJ whole genome shotgun (WGS) entry which is preliminary data.</text>
</comment>
<protein>
    <submittedName>
        <fullName evidence="2">AzlD domain-containing protein</fullName>
    </submittedName>
</protein>
<accession>A0ABV1WHR1</accession>
<feature type="transmembrane region" description="Helical" evidence="1">
    <location>
        <begin position="88"/>
        <end position="108"/>
    </location>
</feature>
<evidence type="ECO:0000313" key="3">
    <source>
        <dbReference type="Proteomes" id="UP001458415"/>
    </source>
</evidence>
<dbReference type="EMBL" id="JBEPCU010001483">
    <property type="protein sequence ID" value="MER6983720.1"/>
    <property type="molecule type" value="Genomic_DNA"/>
</dbReference>
<dbReference type="Pfam" id="PF05437">
    <property type="entry name" value="AzlD"/>
    <property type="match status" value="1"/>
</dbReference>
<feature type="transmembrane region" description="Helical" evidence="1">
    <location>
        <begin position="64"/>
        <end position="81"/>
    </location>
</feature>
<evidence type="ECO:0000256" key="1">
    <source>
        <dbReference type="SAM" id="Phobius"/>
    </source>
</evidence>
<name>A0ABV1WHR1_9ACTN</name>
<reference evidence="2 3" key="1">
    <citation type="submission" date="2024-06" db="EMBL/GenBank/DDBJ databases">
        <title>The Natural Products Discovery Center: Release of the First 8490 Sequenced Strains for Exploring Actinobacteria Biosynthetic Diversity.</title>
        <authorList>
            <person name="Kalkreuter E."/>
            <person name="Kautsar S.A."/>
            <person name="Yang D."/>
            <person name="Bader C.D."/>
            <person name="Teijaro C.N."/>
            <person name="Fluegel L."/>
            <person name="Davis C.M."/>
            <person name="Simpson J.R."/>
            <person name="Lauterbach L."/>
            <person name="Steele A.D."/>
            <person name="Gui C."/>
            <person name="Meng S."/>
            <person name="Li G."/>
            <person name="Viehrig K."/>
            <person name="Ye F."/>
            <person name="Su P."/>
            <person name="Kiefer A.F."/>
            <person name="Nichols A."/>
            <person name="Cepeda A.J."/>
            <person name="Yan W."/>
            <person name="Fan B."/>
            <person name="Jiang Y."/>
            <person name="Adhikari A."/>
            <person name="Zheng C.-J."/>
            <person name="Schuster L."/>
            <person name="Cowan T.M."/>
            <person name="Smanski M.J."/>
            <person name="Chevrette M.G."/>
            <person name="De Carvalho L.P.S."/>
            <person name="Shen B."/>
        </authorList>
    </citation>
    <scope>NUCLEOTIDE SEQUENCE [LARGE SCALE GENOMIC DNA]</scope>
    <source>
        <strain evidence="2 3">NPDC000634</strain>
    </source>
</reference>
<proteinExistence type="predicted"/>
<keyword evidence="3" id="KW-1185">Reference proteome</keyword>
<evidence type="ECO:0000313" key="2">
    <source>
        <dbReference type="EMBL" id="MER6983720.1"/>
    </source>
</evidence>
<dbReference type="InterPro" id="IPR008407">
    <property type="entry name" value="Brnchd-chn_aa_trnsp_AzlD"/>
</dbReference>
<organism evidence="2 3">
    <name type="scientific">Streptomyces carpinensis</name>
    <dbReference type="NCBI Taxonomy" id="66369"/>
    <lineage>
        <taxon>Bacteria</taxon>
        <taxon>Bacillati</taxon>
        <taxon>Actinomycetota</taxon>
        <taxon>Actinomycetes</taxon>
        <taxon>Kitasatosporales</taxon>
        <taxon>Streptomycetaceae</taxon>
        <taxon>Streptomyces</taxon>
    </lineage>
</organism>
<dbReference type="PIRSF" id="PIRSF003203">
    <property type="entry name" value="AzlD"/>
    <property type="match status" value="1"/>
</dbReference>
<keyword evidence="1" id="KW-1133">Transmembrane helix</keyword>
<keyword evidence="1" id="KW-0472">Membrane</keyword>
<sequence length="109" mass="11748">MPESRYLIAVAAVCCAITWALRALPFTALEPLRSSRAIHYLSSRMPAGVMVILSLYTLRTLPLTQVRVLAPLVGLAVTVGLHLWRRNALLSVFAGTAVCVALSSTLFAP</sequence>
<keyword evidence="1" id="KW-0812">Transmembrane</keyword>
<dbReference type="Proteomes" id="UP001458415">
    <property type="component" value="Unassembled WGS sequence"/>
</dbReference>